<keyword evidence="8" id="KW-1185">Reference proteome</keyword>
<protein>
    <submittedName>
        <fullName evidence="7">Uncharacterized protein</fullName>
    </submittedName>
</protein>
<dbReference type="GO" id="GO:0022857">
    <property type="term" value="F:transmembrane transporter activity"/>
    <property type="evidence" value="ECO:0007669"/>
    <property type="project" value="TreeGrafter"/>
</dbReference>
<evidence type="ECO:0000256" key="1">
    <source>
        <dbReference type="ARBA" id="ARBA00004141"/>
    </source>
</evidence>
<dbReference type="InterPro" id="IPR036259">
    <property type="entry name" value="MFS_trans_sf"/>
</dbReference>
<keyword evidence="2" id="KW-0813">Transport</keyword>
<reference evidence="7" key="2">
    <citation type="submission" date="2020-11" db="EMBL/GenBank/DDBJ databases">
        <authorList>
            <person name="Cecchin M."/>
            <person name="Marcolungo L."/>
            <person name="Rossato M."/>
            <person name="Girolomoni L."/>
            <person name="Cosentino E."/>
            <person name="Cuine S."/>
            <person name="Li-Beisson Y."/>
            <person name="Delledonne M."/>
            <person name="Ballottari M."/>
        </authorList>
    </citation>
    <scope>NUCLEOTIDE SEQUENCE</scope>
    <source>
        <strain evidence="7">211/11P</strain>
        <tissue evidence="7">Whole cell</tissue>
    </source>
</reference>
<dbReference type="PANTHER" id="PTHR43791">
    <property type="entry name" value="PERMEASE-RELATED"/>
    <property type="match status" value="1"/>
</dbReference>
<evidence type="ECO:0000256" key="6">
    <source>
        <dbReference type="SAM" id="MobiDB-lite"/>
    </source>
</evidence>
<evidence type="ECO:0000256" key="4">
    <source>
        <dbReference type="ARBA" id="ARBA00022989"/>
    </source>
</evidence>
<name>A0A9D4TLC0_CHLVU</name>
<comment type="subcellular location">
    <subcellularLocation>
        <location evidence="1">Membrane</location>
        <topology evidence="1">Multi-pass membrane protein</topology>
    </subcellularLocation>
</comment>
<dbReference type="AlphaFoldDB" id="A0A9D4TLC0"/>
<dbReference type="SUPFAM" id="SSF103473">
    <property type="entry name" value="MFS general substrate transporter"/>
    <property type="match status" value="1"/>
</dbReference>
<keyword evidence="4" id="KW-1133">Transmembrane helix</keyword>
<organism evidence="7 8">
    <name type="scientific">Chlorella vulgaris</name>
    <name type="common">Green alga</name>
    <dbReference type="NCBI Taxonomy" id="3077"/>
    <lineage>
        <taxon>Eukaryota</taxon>
        <taxon>Viridiplantae</taxon>
        <taxon>Chlorophyta</taxon>
        <taxon>core chlorophytes</taxon>
        <taxon>Trebouxiophyceae</taxon>
        <taxon>Chlorellales</taxon>
        <taxon>Chlorellaceae</taxon>
        <taxon>Chlorella clade</taxon>
        <taxon>Chlorella</taxon>
    </lineage>
</organism>
<sequence>MKKHRVMQFGQSDVEKDAPVDPAIVSVDPAVVIRKLDRHLIPWLFALGILCYLDRTNLSFAALDLNRDLQLSCSTYGLGASLFFVSYALFQMPLPAGPRSLQRLEGGKQEGGGEDGYLGGVKAQQASGWQHTQQGRHQRVRSGSGASEVEFQPIQDSSKCFPLMNKYGFTG</sequence>
<gene>
    <name evidence="7" type="ORF">D9Q98_007555</name>
</gene>
<dbReference type="OrthoDB" id="196786at2759"/>
<accession>A0A9D4TLC0</accession>
<comment type="caution">
    <text evidence="7">The sequence shown here is derived from an EMBL/GenBank/DDBJ whole genome shotgun (WGS) entry which is preliminary data.</text>
</comment>
<evidence type="ECO:0000256" key="2">
    <source>
        <dbReference type="ARBA" id="ARBA00022448"/>
    </source>
</evidence>
<dbReference type="GO" id="GO:0016020">
    <property type="term" value="C:membrane"/>
    <property type="evidence" value="ECO:0007669"/>
    <property type="project" value="UniProtKB-SubCell"/>
</dbReference>
<evidence type="ECO:0000256" key="3">
    <source>
        <dbReference type="ARBA" id="ARBA00022692"/>
    </source>
</evidence>
<keyword evidence="5" id="KW-0472">Membrane</keyword>
<dbReference type="PANTHER" id="PTHR43791:SF36">
    <property type="entry name" value="TRANSPORTER, PUTATIVE (AFU_ORTHOLOGUE AFUA_6G08340)-RELATED"/>
    <property type="match status" value="1"/>
</dbReference>
<feature type="region of interest" description="Disordered" evidence="6">
    <location>
        <begin position="128"/>
        <end position="148"/>
    </location>
</feature>
<proteinExistence type="predicted"/>
<evidence type="ECO:0000256" key="5">
    <source>
        <dbReference type="ARBA" id="ARBA00023136"/>
    </source>
</evidence>
<evidence type="ECO:0000313" key="8">
    <source>
        <dbReference type="Proteomes" id="UP001055712"/>
    </source>
</evidence>
<evidence type="ECO:0000313" key="7">
    <source>
        <dbReference type="EMBL" id="KAI3428731.1"/>
    </source>
</evidence>
<reference evidence="7" key="1">
    <citation type="journal article" date="2019" name="Plant J.">
        <title>Chlorella vulgaris genome assembly and annotation reveals the molecular basis for metabolic acclimation to high light conditions.</title>
        <authorList>
            <person name="Cecchin M."/>
            <person name="Marcolungo L."/>
            <person name="Rossato M."/>
            <person name="Girolomoni L."/>
            <person name="Cosentino E."/>
            <person name="Cuine S."/>
            <person name="Li-Beisson Y."/>
            <person name="Delledonne M."/>
            <person name="Ballottari M."/>
        </authorList>
    </citation>
    <scope>NUCLEOTIDE SEQUENCE</scope>
    <source>
        <strain evidence="7">211/11P</strain>
    </source>
</reference>
<keyword evidence="3" id="KW-0812">Transmembrane</keyword>
<dbReference type="Gene3D" id="1.20.1250.20">
    <property type="entry name" value="MFS general substrate transporter like domains"/>
    <property type="match status" value="1"/>
</dbReference>
<dbReference type="Proteomes" id="UP001055712">
    <property type="component" value="Unassembled WGS sequence"/>
</dbReference>
<dbReference type="EMBL" id="SIDB01000009">
    <property type="protein sequence ID" value="KAI3428731.1"/>
    <property type="molecule type" value="Genomic_DNA"/>
</dbReference>